<comment type="function">
    <text evidence="9">Stores iron in a soluble, non-toxic, readily available form. Important for iron homeostasis. Iron is taken up in the ferrous form and deposited as ferric hydroxides after oxidation.</text>
</comment>
<dbReference type="Proteomes" id="UP001314263">
    <property type="component" value="Unassembled WGS sequence"/>
</dbReference>
<dbReference type="Gene3D" id="1.20.1260.10">
    <property type="match status" value="1"/>
</dbReference>
<evidence type="ECO:0000256" key="8">
    <source>
        <dbReference type="PIRSR" id="PIRSR601519-1"/>
    </source>
</evidence>
<dbReference type="InterPro" id="IPR009078">
    <property type="entry name" value="Ferritin-like_SF"/>
</dbReference>
<evidence type="ECO:0000256" key="3">
    <source>
        <dbReference type="ARBA" id="ARBA00022723"/>
    </source>
</evidence>
<dbReference type="InterPro" id="IPR008331">
    <property type="entry name" value="Ferritin_DPS_dom"/>
</dbReference>
<dbReference type="GO" id="GO:0006879">
    <property type="term" value="P:intracellular iron ion homeostasis"/>
    <property type="evidence" value="ECO:0007669"/>
    <property type="project" value="UniProtKB-KW"/>
</dbReference>
<dbReference type="EMBL" id="CAUYUE010000010">
    <property type="protein sequence ID" value="CAK0784318.1"/>
    <property type="molecule type" value="Genomic_DNA"/>
</dbReference>
<dbReference type="InterPro" id="IPR009040">
    <property type="entry name" value="Ferritin-like_diiron"/>
</dbReference>
<keyword evidence="9" id="KW-0560">Oxidoreductase</keyword>
<evidence type="ECO:0000256" key="4">
    <source>
        <dbReference type="ARBA" id="ARBA00023004"/>
    </source>
</evidence>
<sequence>MAQSSQNFVGQKETPFARDSVLKDEVVDKLNEALTFKYNTVHILDSAAAYFGSDNVGLCGIAWYFKVASVAEKADAYKVVEFLNSRGAPVKWGKVCEPPSCSEWSKKGKDCTVIVKKAFEKQLAIEKVGLECELKLSKLAMENNDSHTCHFIGCCTEMKAKKVHCLSGIVAHLKSVEGCHHAIKDFDRELECKVECCAKAAGVEAVICCRLQMGVCKRLWLTESFMPSWKFIEEKVHGTAGGLDV</sequence>
<dbReference type="PROSITE" id="PS50905">
    <property type="entry name" value="FERRITIN_LIKE"/>
    <property type="match status" value="1"/>
</dbReference>
<evidence type="ECO:0000256" key="9">
    <source>
        <dbReference type="RuleBase" id="RU361145"/>
    </source>
</evidence>
<keyword evidence="4 8" id="KW-0408">Iron</keyword>
<evidence type="ECO:0000259" key="10">
    <source>
        <dbReference type="PROSITE" id="PS50905"/>
    </source>
</evidence>
<gene>
    <name evidence="11" type="ORF">CVIRNUC_007522</name>
</gene>
<evidence type="ECO:0000256" key="6">
    <source>
        <dbReference type="ARBA" id="ARBA00026060"/>
    </source>
</evidence>
<organism evidence="11 12">
    <name type="scientific">Coccomyxa viridis</name>
    <dbReference type="NCBI Taxonomy" id="1274662"/>
    <lineage>
        <taxon>Eukaryota</taxon>
        <taxon>Viridiplantae</taxon>
        <taxon>Chlorophyta</taxon>
        <taxon>core chlorophytes</taxon>
        <taxon>Trebouxiophyceae</taxon>
        <taxon>Trebouxiophyceae incertae sedis</taxon>
        <taxon>Coccomyxaceae</taxon>
        <taxon>Coccomyxa</taxon>
    </lineage>
</organism>
<comment type="caution">
    <text evidence="11">The sequence shown here is derived from an EMBL/GenBank/DDBJ whole genome shotgun (WGS) entry which is preliminary data.</text>
</comment>
<proteinExistence type="inferred from homology"/>
<dbReference type="InterPro" id="IPR012347">
    <property type="entry name" value="Ferritin-like"/>
</dbReference>
<keyword evidence="2 9" id="KW-0409">Iron storage</keyword>
<evidence type="ECO:0000313" key="12">
    <source>
        <dbReference type="Proteomes" id="UP001314263"/>
    </source>
</evidence>
<evidence type="ECO:0000256" key="5">
    <source>
        <dbReference type="ARBA" id="ARBA00025111"/>
    </source>
</evidence>
<keyword evidence="3 8" id="KW-0479">Metal-binding</keyword>
<evidence type="ECO:0000256" key="2">
    <source>
        <dbReference type="ARBA" id="ARBA00022434"/>
    </source>
</evidence>
<name>A0AAV1IEK8_9CHLO</name>
<dbReference type="GO" id="GO:0008199">
    <property type="term" value="F:ferric iron binding"/>
    <property type="evidence" value="ECO:0007669"/>
    <property type="project" value="InterPro"/>
</dbReference>
<comment type="catalytic activity">
    <reaction evidence="7 9">
        <text>4 Fe(2+) + O2 + 4 H(+) = 4 Fe(3+) + 2 H2O</text>
        <dbReference type="Rhea" id="RHEA:11148"/>
        <dbReference type="ChEBI" id="CHEBI:15377"/>
        <dbReference type="ChEBI" id="CHEBI:15378"/>
        <dbReference type="ChEBI" id="CHEBI:15379"/>
        <dbReference type="ChEBI" id="CHEBI:29033"/>
        <dbReference type="ChEBI" id="CHEBI:29034"/>
        <dbReference type="EC" id="1.16.3.1"/>
    </reaction>
</comment>
<reference evidence="11 12" key="1">
    <citation type="submission" date="2023-10" db="EMBL/GenBank/DDBJ databases">
        <authorList>
            <person name="Maclean D."/>
            <person name="Macfadyen A."/>
        </authorList>
    </citation>
    <scope>NUCLEOTIDE SEQUENCE [LARGE SCALE GENOMIC DNA]</scope>
</reference>
<feature type="binding site" evidence="8">
    <location>
        <position position="126"/>
    </location>
    <ligand>
        <name>Fe cation</name>
        <dbReference type="ChEBI" id="CHEBI:24875"/>
        <label>1</label>
    </ligand>
</feature>
<comment type="function">
    <text evidence="5">Stores iron in a soluble, non-toxic, readily available form. Important for iron homeostasis. Has ferroxidase activity. Iron is taken up in the ferrous form and deposited as ferric hydroxides after oxidation.</text>
</comment>
<evidence type="ECO:0000256" key="1">
    <source>
        <dbReference type="ARBA" id="ARBA00007513"/>
    </source>
</evidence>
<dbReference type="GO" id="GO:0004322">
    <property type="term" value="F:ferroxidase activity"/>
    <property type="evidence" value="ECO:0007669"/>
    <property type="project" value="UniProtKB-EC"/>
</dbReference>
<feature type="binding site" evidence="8">
    <location>
        <position position="72"/>
    </location>
    <ligand>
        <name>Fe cation</name>
        <dbReference type="ChEBI" id="CHEBI:24875"/>
        <label>1</label>
    </ligand>
</feature>
<dbReference type="AlphaFoldDB" id="A0AAV1IEK8"/>
<feature type="domain" description="Ferritin-like diiron" evidence="10">
    <location>
        <begin position="20"/>
        <end position="177"/>
    </location>
</feature>
<dbReference type="Pfam" id="PF00210">
    <property type="entry name" value="Ferritin"/>
    <property type="match status" value="1"/>
</dbReference>
<dbReference type="GO" id="GO:0008198">
    <property type="term" value="F:ferrous iron binding"/>
    <property type="evidence" value="ECO:0007669"/>
    <property type="project" value="TreeGrafter"/>
</dbReference>
<comment type="subunit">
    <text evidence="6">Oligomer of 24 subunits. There are two types of subunits: L (light) chain and H (heavy) chain. The major chain can be light or heavy, depending on the species and tissue type. The functional molecule forms a roughly spherical shell with a diameter of 12 nm and contains a central cavity into which the insoluble mineral iron core is deposited.</text>
</comment>
<evidence type="ECO:0000313" key="11">
    <source>
        <dbReference type="EMBL" id="CAK0784318.1"/>
    </source>
</evidence>
<dbReference type="PANTHER" id="PTHR11431:SF75">
    <property type="entry name" value="FERRITIN"/>
    <property type="match status" value="1"/>
</dbReference>
<accession>A0AAV1IEK8</accession>
<dbReference type="PANTHER" id="PTHR11431">
    <property type="entry name" value="FERRITIN"/>
    <property type="match status" value="1"/>
</dbReference>
<dbReference type="EC" id="1.16.3.1" evidence="9"/>
<keyword evidence="12" id="KW-1185">Reference proteome</keyword>
<protein>
    <recommendedName>
        <fullName evidence="9">Ferritin</fullName>
        <ecNumber evidence="9">1.16.3.1</ecNumber>
    </recommendedName>
</protein>
<dbReference type="InterPro" id="IPR001519">
    <property type="entry name" value="Ferritin"/>
</dbReference>
<dbReference type="GO" id="GO:0006826">
    <property type="term" value="P:iron ion transport"/>
    <property type="evidence" value="ECO:0007669"/>
    <property type="project" value="InterPro"/>
</dbReference>
<comment type="similarity">
    <text evidence="1 9">Belongs to the ferritin family.</text>
</comment>
<dbReference type="GO" id="GO:0005737">
    <property type="term" value="C:cytoplasm"/>
    <property type="evidence" value="ECO:0007669"/>
    <property type="project" value="TreeGrafter"/>
</dbReference>
<evidence type="ECO:0000256" key="7">
    <source>
        <dbReference type="ARBA" id="ARBA00047990"/>
    </source>
</evidence>
<dbReference type="SUPFAM" id="SSF47240">
    <property type="entry name" value="Ferritin-like"/>
    <property type="match status" value="1"/>
</dbReference>